<comment type="subunit">
    <text evidence="2">Heterodimer of SbcC and SbcD.</text>
</comment>
<dbReference type="Gene3D" id="3.40.50.300">
    <property type="entry name" value="P-loop containing nucleotide triphosphate hydrolases"/>
    <property type="match status" value="2"/>
</dbReference>
<evidence type="ECO:0000256" key="1">
    <source>
        <dbReference type="ARBA" id="ARBA00006930"/>
    </source>
</evidence>
<dbReference type="GO" id="GO:0006302">
    <property type="term" value="P:double-strand break repair"/>
    <property type="evidence" value="ECO:0007669"/>
    <property type="project" value="InterPro"/>
</dbReference>
<protein>
    <recommendedName>
        <fullName evidence="3">Nuclease SbcCD subunit C</fullName>
    </recommendedName>
</protein>
<evidence type="ECO:0000256" key="4">
    <source>
        <dbReference type="SAM" id="MobiDB-lite"/>
    </source>
</evidence>
<evidence type="ECO:0000313" key="7">
    <source>
        <dbReference type="Proteomes" id="UP000467105"/>
    </source>
</evidence>
<proteinExistence type="inferred from homology"/>
<gene>
    <name evidence="6" type="ORF">MPRM_09400</name>
</gene>
<name>A0A7I7YPU7_9MYCO</name>
<dbReference type="SUPFAM" id="SSF52540">
    <property type="entry name" value="P-loop containing nucleoside triphosphate hydrolases"/>
    <property type="match status" value="1"/>
</dbReference>
<evidence type="ECO:0000256" key="2">
    <source>
        <dbReference type="ARBA" id="ARBA00011322"/>
    </source>
</evidence>
<dbReference type="PANTHER" id="PTHR32114">
    <property type="entry name" value="ABC TRANSPORTER ABCH.3"/>
    <property type="match status" value="1"/>
</dbReference>
<dbReference type="InterPro" id="IPR038729">
    <property type="entry name" value="Rad50/SbcC_AAA"/>
</dbReference>
<evidence type="ECO:0000313" key="6">
    <source>
        <dbReference type="EMBL" id="BBZ43659.1"/>
    </source>
</evidence>
<organism evidence="6 7">
    <name type="scientific">Mycobacterium parmense</name>
    <dbReference type="NCBI Taxonomy" id="185642"/>
    <lineage>
        <taxon>Bacteria</taxon>
        <taxon>Bacillati</taxon>
        <taxon>Actinomycetota</taxon>
        <taxon>Actinomycetes</taxon>
        <taxon>Mycobacteriales</taxon>
        <taxon>Mycobacteriaceae</taxon>
        <taxon>Mycobacterium</taxon>
        <taxon>Mycobacterium simiae complex</taxon>
    </lineage>
</organism>
<dbReference type="AlphaFoldDB" id="A0A7I7YPU7"/>
<sequence length="878" mass="94847">MCPLCHRIMRWRWCGCRTRPGHNENHVRYYLTAVEGLARPLHRVGTVCKAALYEKGGDVAVDSGGLGKSVEAEVWELFDTDAKVADETVYLVAAALQGDEELAEQLGGDASTPKRPDARSTDGPAPLRAFLRSITVEGFRGIGPRATVELNPYCGITVISGRNGSGKSSFAEALEYALTGHSYRWLRKKGQHWEASWRNLHAGDPASVEADFAMEPDDERSGSAAAVGVDWAAGAELGDARRWAQIRGQRRQAVDALGWDQALITHRPLMSYDELGGLLEDGPSSLYDALNRLLGLDEIADADGRLKEVEKQLGIPRKTANDNRIQLVRTLDESTDPRAAEVKKLIARKPYNLDAVTATTLGTATDRASTIARLRAIASLEVPGTTKAVTAAAELRAAIDAHAASSDSAVKAVAARAALLREALHLHNDIGDGPCPVCETGTLDPAWRSAAEERLKESDESTAEHQAVTQRLARARAAAEGFFGTVTTVSAVEGVDLASLSAFDEALAHARTAPDSLSDLPAHVEAATAALAEAADALRAESDSRAAELEDAWAPTARTIAAWVDLETAARKDDDRLDRVQTALKWLRVNAETLRERRLTPVVDQAREIWGRMRHESNVDLGGISLEGSANRRKAVVEGSVDGVPAGALSVMSQGELHALALALFIPRATTPDSPFRFLVLDDPIQAMDPAKIGGFLDVLVEVAKTRQVIVFSHDDRLPAAIRARSIPAQLLDVTREEGSVVVVKPNDSPAHRYIADATAVILDDDLDDMIKRKAAPGLFRMAIEAAAHQRFFTDRARTGAVYHESDAAWEEAKTTQQRVALAVTGAASNDLSSWKSWRAHRFPTMAICASGAHNGAALDRATIRDLRETVRDIVENR</sequence>
<dbReference type="GO" id="GO:0016887">
    <property type="term" value="F:ATP hydrolysis activity"/>
    <property type="evidence" value="ECO:0007669"/>
    <property type="project" value="InterPro"/>
</dbReference>
<feature type="region of interest" description="Disordered" evidence="4">
    <location>
        <begin position="105"/>
        <end position="125"/>
    </location>
</feature>
<dbReference type="Proteomes" id="UP000467105">
    <property type="component" value="Chromosome"/>
</dbReference>
<dbReference type="PANTHER" id="PTHR32114:SF2">
    <property type="entry name" value="ABC TRANSPORTER ABCH.3"/>
    <property type="match status" value="1"/>
</dbReference>
<feature type="domain" description="Rad50/SbcC-type AAA" evidence="5">
    <location>
        <begin position="133"/>
        <end position="202"/>
    </location>
</feature>
<evidence type="ECO:0000256" key="3">
    <source>
        <dbReference type="ARBA" id="ARBA00013368"/>
    </source>
</evidence>
<dbReference type="InterPro" id="IPR027417">
    <property type="entry name" value="P-loop_NTPase"/>
</dbReference>
<reference evidence="6 7" key="1">
    <citation type="journal article" date="2019" name="Emerg. Microbes Infect.">
        <title>Comprehensive subspecies identification of 175 nontuberculous mycobacteria species based on 7547 genomic profiles.</title>
        <authorList>
            <person name="Matsumoto Y."/>
            <person name="Kinjo T."/>
            <person name="Motooka D."/>
            <person name="Nabeya D."/>
            <person name="Jung N."/>
            <person name="Uechi K."/>
            <person name="Horii T."/>
            <person name="Iida T."/>
            <person name="Fujita J."/>
            <person name="Nakamura S."/>
        </authorList>
    </citation>
    <scope>NUCLEOTIDE SEQUENCE [LARGE SCALE GENOMIC DNA]</scope>
    <source>
        <strain evidence="6 7">JCM 14742</strain>
    </source>
</reference>
<dbReference type="Pfam" id="PF13476">
    <property type="entry name" value="AAA_23"/>
    <property type="match status" value="1"/>
</dbReference>
<dbReference type="EMBL" id="AP022614">
    <property type="protein sequence ID" value="BBZ43659.1"/>
    <property type="molecule type" value="Genomic_DNA"/>
</dbReference>
<evidence type="ECO:0000259" key="5">
    <source>
        <dbReference type="Pfam" id="PF13476"/>
    </source>
</evidence>
<accession>A0A7I7YPU7</accession>
<keyword evidence="7" id="KW-1185">Reference proteome</keyword>
<comment type="similarity">
    <text evidence="1">Belongs to the SMC family. SbcC subfamily.</text>
</comment>